<dbReference type="Ensembl" id="ENSPKIT00000002235.1">
    <property type="protein sequence ID" value="ENSPKIP00000021594.1"/>
    <property type="gene ID" value="ENSPKIG00000005930.1"/>
</dbReference>
<organism evidence="1 2">
    <name type="scientific">Paramormyrops kingsleyae</name>
    <dbReference type="NCBI Taxonomy" id="1676925"/>
    <lineage>
        <taxon>Eukaryota</taxon>
        <taxon>Metazoa</taxon>
        <taxon>Chordata</taxon>
        <taxon>Craniata</taxon>
        <taxon>Vertebrata</taxon>
        <taxon>Euteleostomi</taxon>
        <taxon>Actinopterygii</taxon>
        <taxon>Neopterygii</taxon>
        <taxon>Teleostei</taxon>
        <taxon>Osteoglossocephala</taxon>
        <taxon>Osteoglossomorpha</taxon>
        <taxon>Osteoglossiformes</taxon>
        <taxon>Mormyridae</taxon>
        <taxon>Paramormyrops</taxon>
    </lineage>
</organism>
<name>A0A3B3RSW0_9TELE</name>
<protein>
    <submittedName>
        <fullName evidence="1">Uncharacterized protein</fullName>
    </submittedName>
</protein>
<reference evidence="1" key="1">
    <citation type="submission" date="2025-08" db="UniProtKB">
        <authorList>
            <consortium name="Ensembl"/>
        </authorList>
    </citation>
    <scope>IDENTIFICATION</scope>
</reference>
<evidence type="ECO:0000313" key="1">
    <source>
        <dbReference type="Ensembl" id="ENSPKIP00000021594.1"/>
    </source>
</evidence>
<accession>A0A3B3RSW0</accession>
<keyword evidence="2" id="KW-1185">Reference proteome</keyword>
<sequence>MVPGGQQTKPSEHSLRGQRRPIVGGLCQCFSTRFSGTSRQSMFLLPPMGRAPTCRCRMVKTTGSDRYTLLLSLLMVAVMTGELTMTAPRCLYRTKAILISPGGGTCHV</sequence>
<dbReference type="AlphaFoldDB" id="A0A3B3RSW0"/>
<reference evidence="1" key="2">
    <citation type="submission" date="2025-09" db="UniProtKB">
        <authorList>
            <consortium name="Ensembl"/>
        </authorList>
    </citation>
    <scope>IDENTIFICATION</scope>
</reference>
<proteinExistence type="predicted"/>
<dbReference type="GeneTree" id="ENSGT00940000177878"/>
<evidence type="ECO:0000313" key="2">
    <source>
        <dbReference type="Proteomes" id="UP000261540"/>
    </source>
</evidence>
<dbReference type="Proteomes" id="UP000261540">
    <property type="component" value="Unplaced"/>
</dbReference>